<organism evidence="3 4">
    <name type="scientific">Facklamia lactis</name>
    <dbReference type="NCBI Taxonomy" id="2749967"/>
    <lineage>
        <taxon>Bacteria</taxon>
        <taxon>Bacillati</taxon>
        <taxon>Bacillota</taxon>
        <taxon>Bacilli</taxon>
        <taxon>Lactobacillales</taxon>
        <taxon>Aerococcaceae</taxon>
        <taxon>Facklamia</taxon>
    </lineage>
</organism>
<feature type="chain" id="PRO_5047131518" description="PepSY domain-containing protein" evidence="2">
    <location>
        <begin position="31"/>
        <end position="312"/>
    </location>
</feature>
<evidence type="ECO:0000256" key="2">
    <source>
        <dbReference type="SAM" id="SignalP"/>
    </source>
</evidence>
<proteinExistence type="predicted"/>
<dbReference type="RefSeq" id="WP_197115604.1">
    <property type="nucleotide sequence ID" value="NZ_JACBXQ010000004.1"/>
</dbReference>
<feature type="compositionally biased region" description="Acidic residues" evidence="1">
    <location>
        <begin position="288"/>
        <end position="312"/>
    </location>
</feature>
<evidence type="ECO:0000256" key="1">
    <source>
        <dbReference type="SAM" id="MobiDB-lite"/>
    </source>
</evidence>
<feature type="region of interest" description="Disordered" evidence="1">
    <location>
        <begin position="31"/>
        <end position="91"/>
    </location>
</feature>
<evidence type="ECO:0000313" key="3">
    <source>
        <dbReference type="EMBL" id="MBG9986683.1"/>
    </source>
</evidence>
<dbReference type="EMBL" id="JACBXQ010000004">
    <property type="protein sequence ID" value="MBG9986683.1"/>
    <property type="molecule type" value="Genomic_DNA"/>
</dbReference>
<comment type="caution">
    <text evidence="3">The sequence shown here is derived from an EMBL/GenBank/DDBJ whole genome shotgun (WGS) entry which is preliminary data.</text>
</comment>
<dbReference type="Proteomes" id="UP000721415">
    <property type="component" value="Unassembled WGS sequence"/>
</dbReference>
<name>A0ABS0LR95_9LACT</name>
<feature type="region of interest" description="Disordered" evidence="1">
    <location>
        <begin position="282"/>
        <end position="312"/>
    </location>
</feature>
<reference evidence="3 4" key="1">
    <citation type="submission" date="2020-07" db="EMBL/GenBank/DDBJ databases">
        <title>Facklamia lactis sp. nov., isolated from raw milk.</title>
        <authorList>
            <person name="Doll E.V."/>
            <person name="Huptas C."/>
            <person name="Staib L."/>
            <person name="Wenning M."/>
            <person name="Scherer S."/>
        </authorList>
    </citation>
    <scope>NUCLEOTIDE SEQUENCE [LARGE SCALE GENOMIC DNA]</scope>
    <source>
        <strain evidence="3 4">DSM 111018</strain>
    </source>
</reference>
<gene>
    <name evidence="3" type="ORF">HZY91_07215</name>
</gene>
<sequence length="312" mass="35029">MKKSLKKLLVLALSSNLLLLGLVADNSVNAQVTNDTEEVDSEEEVVESEESDDAEESSEEEAESSDSEEDSADDGEKSKREENDQPYSDAELVEYIKPSKEYDLNKVLTVDEIEEVYENIMDAIEEDSEHLDRDKIVEVAGEPNTEKEASNGEFMYYVAVEDEKVVFIELQTYDNENGNGAVLSRMTRENRTPKMFQKMGILEDELLDIYQADDAVEQLETLVGEPEMIEVFPDVYDGKAPKVEYTWQVIGNEDIPDEEVVGIVGVVEDDKLNNVEYALMADVKEGMSSEEDSDSGEESEEETEEDSSESAE</sequence>
<accession>A0ABS0LR95</accession>
<keyword evidence="2" id="KW-0732">Signal</keyword>
<feature type="signal peptide" evidence="2">
    <location>
        <begin position="1"/>
        <end position="30"/>
    </location>
</feature>
<feature type="compositionally biased region" description="Acidic residues" evidence="1">
    <location>
        <begin position="35"/>
        <end position="73"/>
    </location>
</feature>
<keyword evidence="4" id="KW-1185">Reference proteome</keyword>
<evidence type="ECO:0008006" key="5">
    <source>
        <dbReference type="Google" id="ProtNLM"/>
    </source>
</evidence>
<feature type="compositionally biased region" description="Basic and acidic residues" evidence="1">
    <location>
        <begin position="74"/>
        <end position="83"/>
    </location>
</feature>
<evidence type="ECO:0000313" key="4">
    <source>
        <dbReference type="Proteomes" id="UP000721415"/>
    </source>
</evidence>
<protein>
    <recommendedName>
        <fullName evidence="5">PepSY domain-containing protein</fullName>
    </recommendedName>
</protein>